<keyword evidence="2" id="KW-1185">Reference proteome</keyword>
<dbReference type="AlphaFoldDB" id="A0A9Q0S2P3"/>
<name>A0A9Q0S2P3_9DIPT</name>
<evidence type="ECO:0000313" key="1">
    <source>
        <dbReference type="EMBL" id="KAJ6643182.1"/>
    </source>
</evidence>
<protein>
    <submittedName>
        <fullName evidence="1">Uncharacterized protein</fullName>
    </submittedName>
</protein>
<sequence length="285" mass="31612">MQRLTGAHFSEILADYSMASGMTKFRLGANILTAVNPTNGFGLPPVIILLIQNAPEKMHQISPPSPVILLRNYLPRSGNSSTTMGTAGSNNNRATHGQIVANIENNSIHYDRDWTLDDSSQSSFKPCPQGSGSMLPFHDSAHNMSENVRNSGEFDSPMASCSGDHHDINQMPNPMKTSDLNLFKVNQRTVGHPPPSSAIFLENSDILNDTDYPRLYQRHSTIFISPERVKDTRRSKKHLRSSQKVERYALKANLSTDSIRELQISYGKGRSKTETLKANDNGKCQ</sequence>
<comment type="caution">
    <text evidence="1">The sequence shown here is derived from an EMBL/GenBank/DDBJ whole genome shotgun (WGS) entry which is preliminary data.</text>
</comment>
<evidence type="ECO:0000313" key="2">
    <source>
        <dbReference type="Proteomes" id="UP001151699"/>
    </source>
</evidence>
<organism evidence="1 2">
    <name type="scientific">Pseudolycoriella hygida</name>
    <dbReference type="NCBI Taxonomy" id="35572"/>
    <lineage>
        <taxon>Eukaryota</taxon>
        <taxon>Metazoa</taxon>
        <taxon>Ecdysozoa</taxon>
        <taxon>Arthropoda</taxon>
        <taxon>Hexapoda</taxon>
        <taxon>Insecta</taxon>
        <taxon>Pterygota</taxon>
        <taxon>Neoptera</taxon>
        <taxon>Endopterygota</taxon>
        <taxon>Diptera</taxon>
        <taxon>Nematocera</taxon>
        <taxon>Sciaroidea</taxon>
        <taxon>Sciaridae</taxon>
        <taxon>Pseudolycoriella</taxon>
    </lineage>
</organism>
<gene>
    <name evidence="1" type="ORF">Bhyg_08138</name>
</gene>
<proteinExistence type="predicted"/>
<dbReference type="OrthoDB" id="264354at2759"/>
<reference evidence="1" key="1">
    <citation type="submission" date="2022-07" db="EMBL/GenBank/DDBJ databases">
        <authorList>
            <person name="Trinca V."/>
            <person name="Uliana J.V.C."/>
            <person name="Torres T.T."/>
            <person name="Ward R.J."/>
            <person name="Monesi N."/>
        </authorList>
    </citation>
    <scope>NUCLEOTIDE SEQUENCE</scope>
    <source>
        <strain evidence="1">HSMRA1968</strain>
        <tissue evidence="1">Whole embryos</tissue>
    </source>
</reference>
<dbReference type="EMBL" id="WJQU01000002">
    <property type="protein sequence ID" value="KAJ6643182.1"/>
    <property type="molecule type" value="Genomic_DNA"/>
</dbReference>
<dbReference type="Proteomes" id="UP001151699">
    <property type="component" value="Chromosome B"/>
</dbReference>
<accession>A0A9Q0S2P3</accession>